<dbReference type="GO" id="GO:0022857">
    <property type="term" value="F:transmembrane transporter activity"/>
    <property type="evidence" value="ECO:0007669"/>
    <property type="project" value="InterPro"/>
</dbReference>
<dbReference type="InterPro" id="IPR053160">
    <property type="entry name" value="MFS_DHA3_Transporter"/>
</dbReference>
<keyword evidence="2 5" id="KW-0812">Transmembrane</keyword>
<dbReference type="InterPro" id="IPR036259">
    <property type="entry name" value="MFS_trans_sf"/>
</dbReference>
<proteinExistence type="predicted"/>
<feature type="transmembrane region" description="Helical" evidence="5">
    <location>
        <begin position="70"/>
        <end position="92"/>
    </location>
</feature>
<keyword evidence="3 5" id="KW-1133">Transmembrane helix</keyword>
<evidence type="ECO:0008006" key="8">
    <source>
        <dbReference type="Google" id="ProtNLM"/>
    </source>
</evidence>
<feature type="transmembrane region" description="Helical" evidence="5">
    <location>
        <begin position="280"/>
        <end position="299"/>
    </location>
</feature>
<dbReference type="PANTHER" id="PTHR23530">
    <property type="entry name" value="TRANSPORT PROTEIN-RELATED"/>
    <property type="match status" value="1"/>
</dbReference>
<dbReference type="EMBL" id="DWYA01000048">
    <property type="protein sequence ID" value="HJB39757.1"/>
    <property type="molecule type" value="Genomic_DNA"/>
</dbReference>
<dbReference type="InterPro" id="IPR005829">
    <property type="entry name" value="Sugar_transporter_CS"/>
</dbReference>
<evidence type="ECO:0000313" key="7">
    <source>
        <dbReference type="Proteomes" id="UP000824209"/>
    </source>
</evidence>
<organism evidence="6 7">
    <name type="scientific">Candidatus Ruthenibacterium avium</name>
    <dbReference type="NCBI Taxonomy" id="2838751"/>
    <lineage>
        <taxon>Bacteria</taxon>
        <taxon>Bacillati</taxon>
        <taxon>Bacillota</taxon>
        <taxon>Clostridia</taxon>
        <taxon>Eubacteriales</taxon>
        <taxon>Oscillospiraceae</taxon>
        <taxon>Ruthenibacterium</taxon>
    </lineage>
</organism>
<feature type="transmembrane region" description="Helical" evidence="5">
    <location>
        <begin position="161"/>
        <end position="181"/>
    </location>
</feature>
<evidence type="ECO:0000256" key="4">
    <source>
        <dbReference type="ARBA" id="ARBA00023136"/>
    </source>
</evidence>
<keyword evidence="4 5" id="KW-0472">Membrane</keyword>
<dbReference type="Gene3D" id="1.20.1250.20">
    <property type="entry name" value="MFS general substrate transporter like domains"/>
    <property type="match status" value="1"/>
</dbReference>
<evidence type="ECO:0000256" key="3">
    <source>
        <dbReference type="ARBA" id="ARBA00022989"/>
    </source>
</evidence>
<dbReference type="InterPro" id="IPR011701">
    <property type="entry name" value="MFS"/>
</dbReference>
<dbReference type="AlphaFoldDB" id="A0A9D2M209"/>
<dbReference type="PROSITE" id="PS00216">
    <property type="entry name" value="SUGAR_TRANSPORT_1"/>
    <property type="match status" value="1"/>
</dbReference>
<dbReference type="PANTHER" id="PTHR23530:SF1">
    <property type="entry name" value="PERMEASE, MAJOR FACILITATOR SUPERFAMILY-RELATED"/>
    <property type="match status" value="1"/>
</dbReference>
<reference evidence="6" key="2">
    <citation type="submission" date="2021-04" db="EMBL/GenBank/DDBJ databases">
        <authorList>
            <person name="Gilroy R."/>
        </authorList>
    </citation>
    <scope>NUCLEOTIDE SEQUENCE</scope>
    <source>
        <strain evidence="6">ChiBcec8-14828</strain>
    </source>
</reference>
<name>A0A9D2M209_9FIRM</name>
<dbReference type="SUPFAM" id="SSF103473">
    <property type="entry name" value="MFS general substrate transporter"/>
    <property type="match status" value="1"/>
</dbReference>
<dbReference type="Pfam" id="PF07690">
    <property type="entry name" value="MFS_1"/>
    <property type="match status" value="1"/>
</dbReference>
<sequence length="398" mass="43433">MKISTNPFFLTIFQALRGFRITGTIWVVLLLSRGFSLVDVGIAEGVFHVVSFLCEVPSGMLADLLGRKKTLLISCLLASASAFTMAFSTHLLGVCLSFALEALSFNLASGTLEALLYDSLKALDRESEYDKHSSRLLAAYSAMQAVSGLASYWVLKIGFFGAYFIAGLLSLVTFCITLRLTEPFANSQRQKAEISHTHFGKRFALHCKQTAVFLAPRRALLGRMVLCGMFGAVSYLLQMYWQQMLLDIGLPSTLLGPVLCLFLLADVLGALCMPYMPSRFGTLCAVTVFPGALLCAFAGVPSLFFSIPCAFLSGFFCTVFLSRADTLLQPLYPSEMRATVTSVDSMVYSVCMIVLSPVSGWLAERFGIALTLACLGGGTFLVYLLVLVRFFSELNRNS</sequence>
<comment type="subcellular location">
    <subcellularLocation>
        <location evidence="1">Cell membrane</location>
        <topology evidence="1">Multi-pass membrane protein</topology>
    </subcellularLocation>
</comment>
<feature type="transmembrane region" description="Helical" evidence="5">
    <location>
        <begin position="137"/>
        <end position="155"/>
    </location>
</feature>
<evidence type="ECO:0000313" key="6">
    <source>
        <dbReference type="EMBL" id="HJB39757.1"/>
    </source>
</evidence>
<evidence type="ECO:0000256" key="1">
    <source>
        <dbReference type="ARBA" id="ARBA00004651"/>
    </source>
</evidence>
<comment type="caution">
    <text evidence="6">The sequence shown here is derived from an EMBL/GenBank/DDBJ whole genome shotgun (WGS) entry which is preliminary data.</text>
</comment>
<protein>
    <recommendedName>
        <fullName evidence="8">MFS transporter</fullName>
    </recommendedName>
</protein>
<feature type="transmembrane region" description="Helical" evidence="5">
    <location>
        <begin position="220"/>
        <end position="241"/>
    </location>
</feature>
<evidence type="ECO:0000256" key="5">
    <source>
        <dbReference type="SAM" id="Phobius"/>
    </source>
</evidence>
<gene>
    <name evidence="6" type="ORF">H9943_05100</name>
</gene>
<feature type="transmembrane region" description="Helical" evidence="5">
    <location>
        <begin position="253"/>
        <end position="273"/>
    </location>
</feature>
<accession>A0A9D2M209</accession>
<feature type="transmembrane region" description="Helical" evidence="5">
    <location>
        <begin position="368"/>
        <end position="391"/>
    </location>
</feature>
<dbReference type="Proteomes" id="UP000824209">
    <property type="component" value="Unassembled WGS sequence"/>
</dbReference>
<reference evidence="6" key="1">
    <citation type="journal article" date="2021" name="PeerJ">
        <title>Extensive microbial diversity within the chicken gut microbiome revealed by metagenomics and culture.</title>
        <authorList>
            <person name="Gilroy R."/>
            <person name="Ravi A."/>
            <person name="Getino M."/>
            <person name="Pursley I."/>
            <person name="Horton D.L."/>
            <person name="Alikhan N.F."/>
            <person name="Baker D."/>
            <person name="Gharbi K."/>
            <person name="Hall N."/>
            <person name="Watson M."/>
            <person name="Adriaenssens E.M."/>
            <person name="Foster-Nyarko E."/>
            <person name="Jarju S."/>
            <person name="Secka A."/>
            <person name="Antonio M."/>
            <person name="Oren A."/>
            <person name="Chaudhuri R.R."/>
            <person name="La Ragione R."/>
            <person name="Hildebrand F."/>
            <person name="Pallen M.J."/>
        </authorList>
    </citation>
    <scope>NUCLEOTIDE SEQUENCE</scope>
    <source>
        <strain evidence="6">ChiBcec8-14828</strain>
    </source>
</reference>
<evidence type="ECO:0000256" key="2">
    <source>
        <dbReference type="ARBA" id="ARBA00022692"/>
    </source>
</evidence>
<dbReference type="GO" id="GO:0005886">
    <property type="term" value="C:plasma membrane"/>
    <property type="evidence" value="ECO:0007669"/>
    <property type="project" value="UniProtKB-SubCell"/>
</dbReference>